<evidence type="ECO:0000313" key="2">
    <source>
        <dbReference type="Proteomes" id="UP001183610"/>
    </source>
</evidence>
<protein>
    <recommendedName>
        <fullName evidence="3">SAV-6107-like HEPN domain-containing protein</fullName>
    </recommendedName>
</protein>
<comment type="caution">
    <text evidence="1">The sequence shown here is derived from an EMBL/GenBank/DDBJ whole genome shotgun (WGS) entry which is preliminary data.</text>
</comment>
<evidence type="ECO:0008006" key="3">
    <source>
        <dbReference type="Google" id="ProtNLM"/>
    </source>
</evidence>
<reference evidence="2" key="1">
    <citation type="submission" date="2023-07" db="EMBL/GenBank/DDBJ databases">
        <title>30 novel species of actinomycetes from the DSMZ collection.</title>
        <authorList>
            <person name="Nouioui I."/>
        </authorList>
    </citation>
    <scope>NUCLEOTIDE SEQUENCE [LARGE SCALE GENOMIC DNA]</scope>
    <source>
        <strain evidence="2">DSM 41979</strain>
    </source>
</reference>
<dbReference type="Proteomes" id="UP001183610">
    <property type="component" value="Unassembled WGS sequence"/>
</dbReference>
<dbReference type="EMBL" id="JAVRET010000093">
    <property type="protein sequence ID" value="MDT0412734.1"/>
    <property type="molecule type" value="Genomic_DNA"/>
</dbReference>
<accession>A0ABU2R7Q6</accession>
<proteinExistence type="predicted"/>
<evidence type="ECO:0000313" key="1">
    <source>
        <dbReference type="EMBL" id="MDT0412734.1"/>
    </source>
</evidence>
<organism evidence="1 2">
    <name type="scientific">Streptomyces evansiae</name>
    <dbReference type="NCBI Taxonomy" id="3075535"/>
    <lineage>
        <taxon>Bacteria</taxon>
        <taxon>Bacillati</taxon>
        <taxon>Actinomycetota</taxon>
        <taxon>Actinomycetes</taxon>
        <taxon>Kitasatosporales</taxon>
        <taxon>Streptomycetaceae</taxon>
        <taxon>Streptomyces</taxon>
    </lineage>
</organism>
<name>A0ABU2R7Q6_9ACTN</name>
<keyword evidence="2" id="KW-1185">Reference proteome</keyword>
<sequence length="117" mass="12850">MPHHIRRARAAQHLAARALLLHGPAHPRARRLLALAARTAARAFDAGHRVLDVHRLISPGAEMNSTTPTLPSPVPVLGRFRREHGDPRTWTAAEHEAWLALQDAAHAATSSTPEVRR</sequence>
<dbReference type="RefSeq" id="WP_010275241.1">
    <property type="nucleotide sequence ID" value="NZ_JAVRET010000093.1"/>
</dbReference>
<gene>
    <name evidence="1" type="ORF">RM698_27270</name>
</gene>